<feature type="active site" description="Proton acceptor" evidence="8">
    <location>
        <position position="75"/>
    </location>
</feature>
<comment type="subunit">
    <text evidence="2 8">Tetramer of two alpha and two beta chains.</text>
</comment>
<keyword evidence="5 8" id="KW-0057">Aromatic amino acid biosynthesis</keyword>
<evidence type="ECO:0000256" key="2">
    <source>
        <dbReference type="ARBA" id="ARBA00011270"/>
    </source>
</evidence>
<dbReference type="SUPFAM" id="SSF51366">
    <property type="entry name" value="Ribulose-phoshate binding barrel"/>
    <property type="match status" value="1"/>
</dbReference>
<reference evidence="10 11" key="1">
    <citation type="submission" date="2019-02" db="EMBL/GenBank/DDBJ databases">
        <title>Paenibacillus sp. nov., isolated from surface-sterilized tissue of Thalictrum simplex L.</title>
        <authorList>
            <person name="Tuo L."/>
        </authorList>
    </citation>
    <scope>NUCLEOTIDE SEQUENCE [LARGE SCALE GENOMIC DNA]</scope>
    <source>
        <strain evidence="10 11">N2SHLJ1</strain>
    </source>
</reference>
<comment type="similarity">
    <text evidence="8 9">Belongs to the TrpA family.</text>
</comment>
<feature type="active site" description="Proton acceptor" evidence="8">
    <location>
        <position position="64"/>
    </location>
</feature>
<comment type="caution">
    <text evidence="10">The sequence shown here is derived from an EMBL/GenBank/DDBJ whole genome shotgun (WGS) entry which is preliminary data.</text>
</comment>
<dbReference type="InterPro" id="IPR002028">
    <property type="entry name" value="Trp_synthase_suA"/>
</dbReference>
<comment type="catalytic activity">
    <reaction evidence="7 8">
        <text>(1S,2R)-1-C-(indol-3-yl)glycerol 3-phosphate + L-serine = D-glyceraldehyde 3-phosphate + L-tryptophan + H2O</text>
        <dbReference type="Rhea" id="RHEA:10532"/>
        <dbReference type="ChEBI" id="CHEBI:15377"/>
        <dbReference type="ChEBI" id="CHEBI:33384"/>
        <dbReference type="ChEBI" id="CHEBI:57912"/>
        <dbReference type="ChEBI" id="CHEBI:58866"/>
        <dbReference type="ChEBI" id="CHEBI:59776"/>
        <dbReference type="EC" id="4.2.1.20"/>
    </reaction>
</comment>
<evidence type="ECO:0000256" key="8">
    <source>
        <dbReference type="HAMAP-Rule" id="MF_00131"/>
    </source>
</evidence>
<keyword evidence="11" id="KW-1185">Reference proteome</keyword>
<dbReference type="GO" id="GO:0004834">
    <property type="term" value="F:tryptophan synthase activity"/>
    <property type="evidence" value="ECO:0007669"/>
    <property type="project" value="UniProtKB-UniRule"/>
</dbReference>
<evidence type="ECO:0000313" key="10">
    <source>
        <dbReference type="EMBL" id="TBL70435.1"/>
    </source>
</evidence>
<dbReference type="EMBL" id="SIRE01000032">
    <property type="protein sequence ID" value="TBL70435.1"/>
    <property type="molecule type" value="Genomic_DNA"/>
</dbReference>
<evidence type="ECO:0000256" key="9">
    <source>
        <dbReference type="RuleBase" id="RU003662"/>
    </source>
</evidence>
<name>A0A4Q9DJ31_9BACL</name>
<dbReference type="AlphaFoldDB" id="A0A4Q9DJ31"/>
<dbReference type="InterPro" id="IPR011060">
    <property type="entry name" value="RibuloseP-bd_barrel"/>
</dbReference>
<keyword evidence="6 8" id="KW-0456">Lyase</keyword>
<dbReference type="PROSITE" id="PS00167">
    <property type="entry name" value="TRP_SYNTHASE_ALPHA"/>
    <property type="match status" value="1"/>
</dbReference>
<dbReference type="PANTHER" id="PTHR43406">
    <property type="entry name" value="TRYPTOPHAN SYNTHASE, ALPHA CHAIN"/>
    <property type="match status" value="1"/>
</dbReference>
<evidence type="ECO:0000256" key="5">
    <source>
        <dbReference type="ARBA" id="ARBA00023141"/>
    </source>
</evidence>
<dbReference type="Gene3D" id="3.20.20.70">
    <property type="entry name" value="Aldolase class I"/>
    <property type="match status" value="1"/>
</dbReference>
<comment type="pathway">
    <text evidence="1 8">Amino-acid biosynthesis; L-tryptophan biosynthesis; L-tryptophan from chorismate: step 5/5.</text>
</comment>
<evidence type="ECO:0000256" key="7">
    <source>
        <dbReference type="ARBA" id="ARBA00049047"/>
    </source>
</evidence>
<evidence type="ECO:0000256" key="4">
    <source>
        <dbReference type="ARBA" id="ARBA00022822"/>
    </source>
</evidence>
<dbReference type="HAMAP" id="MF_00131">
    <property type="entry name" value="Trp_synth_alpha"/>
    <property type="match status" value="1"/>
</dbReference>
<accession>A0A4Q9DJ31</accession>
<dbReference type="Proteomes" id="UP000293142">
    <property type="component" value="Unassembled WGS sequence"/>
</dbReference>
<dbReference type="Pfam" id="PF00290">
    <property type="entry name" value="Trp_syntA"/>
    <property type="match status" value="1"/>
</dbReference>
<dbReference type="UniPathway" id="UPA00035">
    <property type="reaction ID" value="UER00044"/>
</dbReference>
<dbReference type="GO" id="GO:0005829">
    <property type="term" value="C:cytosol"/>
    <property type="evidence" value="ECO:0007669"/>
    <property type="project" value="TreeGrafter"/>
</dbReference>
<keyword evidence="3 8" id="KW-0028">Amino-acid biosynthesis</keyword>
<dbReference type="InterPro" id="IPR013785">
    <property type="entry name" value="Aldolase_TIM"/>
</dbReference>
<proteinExistence type="inferred from homology"/>
<dbReference type="InterPro" id="IPR018204">
    <property type="entry name" value="Trp_synthase_alpha_AS"/>
</dbReference>
<dbReference type="PANTHER" id="PTHR43406:SF1">
    <property type="entry name" value="TRYPTOPHAN SYNTHASE ALPHA CHAIN, CHLOROPLASTIC"/>
    <property type="match status" value="1"/>
</dbReference>
<dbReference type="OrthoDB" id="9804578at2"/>
<evidence type="ECO:0000256" key="6">
    <source>
        <dbReference type="ARBA" id="ARBA00023239"/>
    </source>
</evidence>
<protein>
    <recommendedName>
        <fullName evidence="8">Tryptophan synthase alpha chain</fullName>
        <ecNumber evidence="8">4.2.1.20</ecNumber>
    </recommendedName>
</protein>
<comment type="function">
    <text evidence="8">The alpha subunit is responsible for the aldol cleavage of indoleglycerol phosphate to indole and glyceraldehyde 3-phosphate.</text>
</comment>
<sequence>MKNGKHLSTGKTSSSRSGLAEQIAAKTSVKSMQLMTHQILGYPDFDTNYEMIRLFHEHGVELVELQIPFSEPIADGPVFLQANQASLAAGTTTKQCIEFAKRATADFPQLTFLFMTYYNIILQYGIDDFVKDCAEIGIRGLIVPDAFPEESAELLHACRNCDIELVLLATPYTTDTRLAYLAEQTGGFLYCAARKGVTGSKTAFGTSTDEFLTRVRSVAQTPIAVGFGIQNSEDIRFLQGKCDIAIIGTQLLNVLKQDGLAGVDRFLQALQAAAAEDSRHIG</sequence>
<evidence type="ECO:0000256" key="3">
    <source>
        <dbReference type="ARBA" id="ARBA00022605"/>
    </source>
</evidence>
<organism evidence="10 11">
    <name type="scientific">Paenibacillus thalictri</name>
    <dbReference type="NCBI Taxonomy" id="2527873"/>
    <lineage>
        <taxon>Bacteria</taxon>
        <taxon>Bacillati</taxon>
        <taxon>Bacillota</taxon>
        <taxon>Bacilli</taxon>
        <taxon>Bacillales</taxon>
        <taxon>Paenibacillaceae</taxon>
        <taxon>Paenibacillus</taxon>
    </lineage>
</organism>
<keyword evidence="4 8" id="KW-0822">Tryptophan biosynthesis</keyword>
<dbReference type="CDD" id="cd04724">
    <property type="entry name" value="Tryptophan_synthase_alpha"/>
    <property type="match status" value="1"/>
</dbReference>
<gene>
    <name evidence="8" type="primary">trpA</name>
    <name evidence="10" type="ORF">EYB31_33510</name>
</gene>
<dbReference type="EC" id="4.2.1.20" evidence="8"/>
<dbReference type="NCBIfam" id="TIGR00262">
    <property type="entry name" value="trpA"/>
    <property type="match status" value="1"/>
</dbReference>
<dbReference type="RefSeq" id="WP_131017954.1">
    <property type="nucleotide sequence ID" value="NZ_SIRE01000032.1"/>
</dbReference>
<evidence type="ECO:0000313" key="11">
    <source>
        <dbReference type="Proteomes" id="UP000293142"/>
    </source>
</evidence>
<evidence type="ECO:0000256" key="1">
    <source>
        <dbReference type="ARBA" id="ARBA00004733"/>
    </source>
</evidence>